<gene>
    <name evidence="1" type="ORF">ES288_A12G088500v1</name>
</gene>
<organism evidence="1 2">
    <name type="scientific">Gossypium darwinii</name>
    <name type="common">Darwin's cotton</name>
    <name type="synonym">Gossypium barbadense var. darwinii</name>
    <dbReference type="NCBI Taxonomy" id="34276"/>
    <lineage>
        <taxon>Eukaryota</taxon>
        <taxon>Viridiplantae</taxon>
        <taxon>Streptophyta</taxon>
        <taxon>Embryophyta</taxon>
        <taxon>Tracheophyta</taxon>
        <taxon>Spermatophyta</taxon>
        <taxon>Magnoliopsida</taxon>
        <taxon>eudicotyledons</taxon>
        <taxon>Gunneridae</taxon>
        <taxon>Pentapetalae</taxon>
        <taxon>rosids</taxon>
        <taxon>malvids</taxon>
        <taxon>Malvales</taxon>
        <taxon>Malvaceae</taxon>
        <taxon>Malvoideae</taxon>
        <taxon>Gossypium</taxon>
    </lineage>
</organism>
<reference evidence="1 2" key="1">
    <citation type="submission" date="2019-06" db="EMBL/GenBank/DDBJ databases">
        <title>WGS assembly of Gossypium darwinii.</title>
        <authorList>
            <person name="Chen Z.J."/>
            <person name="Sreedasyam A."/>
            <person name="Ando A."/>
            <person name="Song Q."/>
            <person name="De L."/>
            <person name="Hulse-Kemp A."/>
            <person name="Ding M."/>
            <person name="Ye W."/>
            <person name="Kirkbride R."/>
            <person name="Jenkins J."/>
            <person name="Plott C."/>
            <person name="Lovell J."/>
            <person name="Lin Y.-M."/>
            <person name="Vaughn R."/>
            <person name="Liu B."/>
            <person name="Li W."/>
            <person name="Simpson S."/>
            <person name="Scheffler B."/>
            <person name="Saski C."/>
            <person name="Grover C."/>
            <person name="Hu G."/>
            <person name="Conover J."/>
            <person name="Carlson J."/>
            <person name="Shu S."/>
            <person name="Boston L."/>
            <person name="Williams M."/>
            <person name="Peterson D."/>
            <person name="Mcgee K."/>
            <person name="Jones D."/>
            <person name="Wendel J."/>
            <person name="Stelly D."/>
            <person name="Grimwood J."/>
            <person name="Schmutz J."/>
        </authorList>
    </citation>
    <scope>NUCLEOTIDE SEQUENCE [LARGE SCALE GENOMIC DNA]</scope>
    <source>
        <strain evidence="1">1808015.09</strain>
    </source>
</reference>
<dbReference type="EMBL" id="CM017699">
    <property type="protein sequence ID" value="TYG89292.1"/>
    <property type="molecule type" value="Genomic_DNA"/>
</dbReference>
<protein>
    <submittedName>
        <fullName evidence="1">Uncharacterized protein</fullName>
    </submittedName>
</protein>
<dbReference type="Proteomes" id="UP000323506">
    <property type="component" value="Chromosome A12"/>
</dbReference>
<sequence length="158" mass="18412">MDHFRDVMVTKQLMQLDAGGNKFTWSNAAVVRNLPHSHRDHCPVVVSLYGSNVINRVVRMFHFVMAWQTHADFSTMLQASWRDNVELLDSLLSLQVSLGEWNKSSFGNIFKRKRHLLACLDGVRKALEIEPNPFLFRLEKDLMTEYKIVLVQEESFLY</sequence>
<accession>A0A5D2E7K1</accession>
<evidence type="ECO:0000313" key="2">
    <source>
        <dbReference type="Proteomes" id="UP000323506"/>
    </source>
</evidence>
<dbReference type="AlphaFoldDB" id="A0A5D2E7K1"/>
<proteinExistence type="predicted"/>
<name>A0A5D2E7K1_GOSDA</name>
<keyword evidence="2" id="KW-1185">Reference proteome</keyword>
<evidence type="ECO:0000313" key="1">
    <source>
        <dbReference type="EMBL" id="TYG89292.1"/>
    </source>
</evidence>